<sequence length="241" mass="28099">MKFNFIEIGSKQLFIKNIGSSSSEPQQLSSPSQAELNSLDANIRQGKKIFKEIKEGNTKLFQEIVQIVSEVTTVDEKFQETKKTLVDLLQDMESRLKNLLDLEESILNSEKELLQHGTTMQEKIEISQDWFQQFRLVQESLLGFKVINIQNNQLDIQFTLDTNSENTTTNTVHVQLKFNSIPNQNRFQLISIHFRDENQNNKYTDQYTKELINDFNFNSTSAHDLFNLISDLKIFIKQQQK</sequence>
<protein>
    <submittedName>
        <fullName evidence="1">Uncharacterized protein</fullName>
    </submittedName>
</protein>
<name>A0A151ZC15_TIELA</name>
<keyword evidence="2" id="KW-1185">Reference proteome</keyword>
<proteinExistence type="predicted"/>
<dbReference type="AlphaFoldDB" id="A0A151ZC15"/>
<comment type="caution">
    <text evidence="1">The sequence shown here is derived from an EMBL/GenBank/DDBJ whole genome shotgun (WGS) entry which is preliminary data.</text>
</comment>
<organism evidence="1 2">
    <name type="scientific">Tieghemostelium lacteum</name>
    <name type="common">Slime mold</name>
    <name type="synonym">Dictyostelium lacteum</name>
    <dbReference type="NCBI Taxonomy" id="361077"/>
    <lineage>
        <taxon>Eukaryota</taxon>
        <taxon>Amoebozoa</taxon>
        <taxon>Evosea</taxon>
        <taxon>Eumycetozoa</taxon>
        <taxon>Dictyostelia</taxon>
        <taxon>Dictyosteliales</taxon>
        <taxon>Raperosteliaceae</taxon>
        <taxon>Tieghemostelium</taxon>
    </lineage>
</organism>
<accession>A0A151ZC15</accession>
<dbReference type="EMBL" id="LODT01000034">
    <property type="protein sequence ID" value="KYQ91492.1"/>
    <property type="molecule type" value="Genomic_DNA"/>
</dbReference>
<dbReference type="Proteomes" id="UP000076078">
    <property type="component" value="Unassembled WGS sequence"/>
</dbReference>
<dbReference type="OrthoDB" id="18959at2759"/>
<gene>
    <name evidence="1" type="ORF">DLAC_07249</name>
</gene>
<evidence type="ECO:0000313" key="2">
    <source>
        <dbReference type="Proteomes" id="UP000076078"/>
    </source>
</evidence>
<evidence type="ECO:0000313" key="1">
    <source>
        <dbReference type="EMBL" id="KYQ91492.1"/>
    </source>
</evidence>
<dbReference type="InParanoid" id="A0A151ZC15"/>
<reference evidence="1 2" key="1">
    <citation type="submission" date="2015-12" db="EMBL/GenBank/DDBJ databases">
        <title>Dictyostelia acquired genes for synthesis and detection of signals that induce cell-type specialization by lateral gene transfer from prokaryotes.</title>
        <authorList>
            <person name="Gloeckner G."/>
            <person name="Schaap P."/>
        </authorList>
    </citation>
    <scope>NUCLEOTIDE SEQUENCE [LARGE SCALE GENOMIC DNA]</scope>
    <source>
        <strain evidence="1 2">TK</strain>
    </source>
</reference>